<dbReference type="InterPro" id="IPR000866">
    <property type="entry name" value="AhpC/TSA"/>
</dbReference>
<dbReference type="GO" id="GO:0016209">
    <property type="term" value="F:antioxidant activity"/>
    <property type="evidence" value="ECO:0007669"/>
    <property type="project" value="InterPro"/>
</dbReference>
<dbReference type="Pfam" id="PF00578">
    <property type="entry name" value="AhpC-TSA"/>
    <property type="match status" value="1"/>
</dbReference>
<gene>
    <name evidence="3" type="ORF">Pla52n_03070</name>
</gene>
<keyword evidence="4" id="KW-1185">Reference proteome</keyword>
<dbReference type="InterPro" id="IPR036249">
    <property type="entry name" value="Thioredoxin-like_sf"/>
</dbReference>
<dbReference type="CDD" id="cd02969">
    <property type="entry name" value="PRX_like1"/>
    <property type="match status" value="1"/>
</dbReference>
<sequence length="206" mass="22566" precursor="true">MTQRLLIGISIALFACTTLAGKYNSTLDIGDAAPHWTDLPGVDGQSHSSSELEDAKATVVVFTCNSCPYAVDAEDRLIALTKKYSDQGVAVVAINVNKVPEDSLDAMKEKAAEKKFPFQYLYDESQQIARDFGAIYTPCFFVIDSKHKVAYMGAMDDSPDGVKVETTYLADALDAVLAGKPVRVAETAPVGCRVRYERQRRSRRAE</sequence>
<dbReference type="EMBL" id="SJPN01000001">
    <property type="protein sequence ID" value="TWU07734.1"/>
    <property type="molecule type" value="Genomic_DNA"/>
</dbReference>
<dbReference type="AlphaFoldDB" id="A0A5C6BB43"/>
<dbReference type="Proteomes" id="UP000320176">
    <property type="component" value="Unassembled WGS sequence"/>
</dbReference>
<dbReference type="GO" id="GO:0016491">
    <property type="term" value="F:oxidoreductase activity"/>
    <property type="evidence" value="ECO:0007669"/>
    <property type="project" value="InterPro"/>
</dbReference>
<reference evidence="3 4" key="1">
    <citation type="submission" date="2019-02" db="EMBL/GenBank/DDBJ databases">
        <title>Deep-cultivation of Planctomycetes and their phenomic and genomic characterization uncovers novel biology.</title>
        <authorList>
            <person name="Wiegand S."/>
            <person name="Jogler M."/>
            <person name="Boedeker C."/>
            <person name="Pinto D."/>
            <person name="Vollmers J."/>
            <person name="Rivas-Marin E."/>
            <person name="Kohn T."/>
            <person name="Peeters S.H."/>
            <person name="Heuer A."/>
            <person name="Rast P."/>
            <person name="Oberbeckmann S."/>
            <person name="Bunk B."/>
            <person name="Jeske O."/>
            <person name="Meyerdierks A."/>
            <person name="Storesund J.E."/>
            <person name="Kallscheuer N."/>
            <person name="Luecker S."/>
            <person name="Lage O.M."/>
            <person name="Pohl T."/>
            <person name="Merkel B.J."/>
            <person name="Hornburger P."/>
            <person name="Mueller R.-W."/>
            <person name="Bruemmer F."/>
            <person name="Labrenz M."/>
            <person name="Spormann A.M."/>
            <person name="Op Den Camp H."/>
            <person name="Overmann J."/>
            <person name="Amann R."/>
            <person name="Jetten M.S.M."/>
            <person name="Mascher T."/>
            <person name="Medema M.H."/>
            <person name="Devos D.P."/>
            <person name="Kaster A.-K."/>
            <person name="Ovreas L."/>
            <person name="Rohde M."/>
            <person name="Galperin M.Y."/>
            <person name="Jogler C."/>
        </authorList>
    </citation>
    <scope>NUCLEOTIDE SEQUENCE [LARGE SCALE GENOMIC DNA]</scope>
    <source>
        <strain evidence="3 4">Pla52n</strain>
    </source>
</reference>
<proteinExistence type="predicted"/>
<dbReference type="PROSITE" id="PS51352">
    <property type="entry name" value="THIOREDOXIN_2"/>
    <property type="match status" value="1"/>
</dbReference>
<organism evidence="3 4">
    <name type="scientific">Stieleria varia</name>
    <dbReference type="NCBI Taxonomy" id="2528005"/>
    <lineage>
        <taxon>Bacteria</taxon>
        <taxon>Pseudomonadati</taxon>
        <taxon>Planctomycetota</taxon>
        <taxon>Planctomycetia</taxon>
        <taxon>Pirellulales</taxon>
        <taxon>Pirellulaceae</taxon>
        <taxon>Stieleria</taxon>
    </lineage>
</organism>
<protein>
    <submittedName>
        <fullName evidence="3">Thiol-disulfide oxidoreductase</fullName>
    </submittedName>
</protein>
<evidence type="ECO:0000259" key="2">
    <source>
        <dbReference type="PROSITE" id="PS51352"/>
    </source>
</evidence>
<dbReference type="PANTHER" id="PTHR43640:SF1">
    <property type="entry name" value="THIOREDOXIN-DEPENDENT PEROXIREDOXIN"/>
    <property type="match status" value="1"/>
</dbReference>
<feature type="signal peptide" evidence="1">
    <location>
        <begin position="1"/>
        <end position="20"/>
    </location>
</feature>
<dbReference type="InterPro" id="IPR047262">
    <property type="entry name" value="PRX-like1"/>
</dbReference>
<dbReference type="PANTHER" id="PTHR43640">
    <property type="entry name" value="OS07G0260300 PROTEIN"/>
    <property type="match status" value="1"/>
</dbReference>
<dbReference type="RefSeq" id="WP_146517914.1">
    <property type="nucleotide sequence ID" value="NZ_CP151726.1"/>
</dbReference>
<dbReference type="InterPro" id="IPR013766">
    <property type="entry name" value="Thioredoxin_domain"/>
</dbReference>
<evidence type="ECO:0000313" key="4">
    <source>
        <dbReference type="Proteomes" id="UP000320176"/>
    </source>
</evidence>
<dbReference type="OrthoDB" id="9809746at2"/>
<evidence type="ECO:0000313" key="3">
    <source>
        <dbReference type="EMBL" id="TWU07734.1"/>
    </source>
</evidence>
<keyword evidence="1" id="KW-0732">Signal</keyword>
<dbReference type="Gene3D" id="3.40.30.10">
    <property type="entry name" value="Glutaredoxin"/>
    <property type="match status" value="1"/>
</dbReference>
<feature type="chain" id="PRO_5022664730" evidence="1">
    <location>
        <begin position="21"/>
        <end position="206"/>
    </location>
</feature>
<dbReference type="PROSITE" id="PS51257">
    <property type="entry name" value="PROKAR_LIPOPROTEIN"/>
    <property type="match status" value="1"/>
</dbReference>
<feature type="domain" description="Thioredoxin" evidence="2">
    <location>
        <begin position="27"/>
        <end position="178"/>
    </location>
</feature>
<name>A0A5C6BB43_9BACT</name>
<evidence type="ECO:0000256" key="1">
    <source>
        <dbReference type="SAM" id="SignalP"/>
    </source>
</evidence>
<comment type="caution">
    <text evidence="3">The sequence shown here is derived from an EMBL/GenBank/DDBJ whole genome shotgun (WGS) entry which is preliminary data.</text>
</comment>
<accession>A0A5C6BB43</accession>
<dbReference type="SUPFAM" id="SSF52833">
    <property type="entry name" value="Thioredoxin-like"/>
    <property type="match status" value="1"/>
</dbReference>